<evidence type="ECO:0000313" key="2">
    <source>
        <dbReference type="Proteomes" id="UP001605036"/>
    </source>
</evidence>
<organism evidence="1 2">
    <name type="scientific">Riccia fluitans</name>
    <dbReference type="NCBI Taxonomy" id="41844"/>
    <lineage>
        <taxon>Eukaryota</taxon>
        <taxon>Viridiplantae</taxon>
        <taxon>Streptophyta</taxon>
        <taxon>Embryophyta</taxon>
        <taxon>Marchantiophyta</taxon>
        <taxon>Marchantiopsida</taxon>
        <taxon>Marchantiidae</taxon>
        <taxon>Marchantiales</taxon>
        <taxon>Ricciaceae</taxon>
        <taxon>Riccia</taxon>
    </lineage>
</organism>
<dbReference type="Proteomes" id="UP001605036">
    <property type="component" value="Unassembled WGS sequence"/>
</dbReference>
<protein>
    <submittedName>
        <fullName evidence="1">Uncharacterized protein</fullName>
    </submittedName>
</protein>
<comment type="caution">
    <text evidence="1">The sequence shown here is derived from an EMBL/GenBank/DDBJ whole genome shotgun (WGS) entry which is preliminary data.</text>
</comment>
<dbReference type="EMBL" id="JBHFFA010000004">
    <property type="protein sequence ID" value="KAL2632200.1"/>
    <property type="molecule type" value="Genomic_DNA"/>
</dbReference>
<keyword evidence="2" id="KW-1185">Reference proteome</keyword>
<dbReference type="AlphaFoldDB" id="A0ABD1YNY2"/>
<reference evidence="1 2" key="1">
    <citation type="submission" date="2024-09" db="EMBL/GenBank/DDBJ databases">
        <title>Chromosome-scale assembly of Riccia fluitans.</title>
        <authorList>
            <person name="Paukszto L."/>
            <person name="Sawicki J."/>
            <person name="Karawczyk K."/>
            <person name="Piernik-Szablinska J."/>
            <person name="Szczecinska M."/>
            <person name="Mazdziarz M."/>
        </authorList>
    </citation>
    <scope>NUCLEOTIDE SEQUENCE [LARGE SCALE GENOMIC DNA]</scope>
    <source>
        <strain evidence="1">Rf_01</strain>
        <tissue evidence="1">Aerial parts of the thallus</tissue>
    </source>
</reference>
<gene>
    <name evidence="1" type="ORF">R1flu_016886</name>
</gene>
<proteinExistence type="predicted"/>
<name>A0ABD1YNY2_9MARC</name>
<sequence>MGCVVDPCTGHAAASLRIRRHELGVRLEGWTQGAMMALPSDWQRCTRFTDTVAEKPGRSNLPRRRLPCGCGFYGITSL</sequence>
<evidence type="ECO:0000313" key="1">
    <source>
        <dbReference type="EMBL" id="KAL2632200.1"/>
    </source>
</evidence>
<accession>A0ABD1YNY2</accession>